<dbReference type="EMBL" id="AUPL01000487">
    <property type="protein sequence ID" value="ESL11755.1"/>
    <property type="molecule type" value="Genomic_DNA"/>
</dbReference>
<evidence type="ECO:0000256" key="2">
    <source>
        <dbReference type="ARBA" id="ARBA00023315"/>
    </source>
</evidence>
<sequence length="203" mass="22979">MATTNSAAVNQSSYAGRELPPIEGLQIRTLDDPRVVERVRVLDQHCLAVKYSDSYYDTYLRPCTHHYNQIAFYHDVLVGSCTCRLESTSKESEYCLYVMTIAVLAPYRRLGIGSRLLDTVLRNVANDNKLCIREVTLHVQAGSAAMKFYESFGFEVVEKVPNYYADLDECNAFKLRKVIPQLQNGLTQQQRAKSGGVRNGKKK</sequence>
<dbReference type="AlphaFoldDB" id="A0A061JBM2"/>
<gene>
    <name evidence="4" type="ORF">TRSC58_00487</name>
</gene>
<accession>A0A061JBM2</accession>
<proteinExistence type="predicted"/>
<protein>
    <submittedName>
        <fullName evidence="4">Acetyltransferase</fullName>
    </submittedName>
</protein>
<dbReference type="InterPro" id="IPR000182">
    <property type="entry name" value="GNAT_dom"/>
</dbReference>
<feature type="domain" description="N-acetyltransferase" evidence="3">
    <location>
        <begin position="25"/>
        <end position="180"/>
    </location>
</feature>
<dbReference type="SUPFAM" id="SSF55729">
    <property type="entry name" value="Acyl-CoA N-acyltransferases (Nat)"/>
    <property type="match status" value="1"/>
</dbReference>
<dbReference type="VEuPathDB" id="TriTrypDB:TRSC58_00487"/>
<comment type="caution">
    <text evidence="4">The sequence shown here is derived from an EMBL/GenBank/DDBJ whole genome shotgun (WGS) entry which is preliminary data.</text>
</comment>
<dbReference type="Proteomes" id="UP000031737">
    <property type="component" value="Unassembled WGS sequence"/>
</dbReference>
<dbReference type="Gene3D" id="3.40.630.30">
    <property type="match status" value="1"/>
</dbReference>
<dbReference type="GO" id="GO:0007064">
    <property type="term" value="P:mitotic sister chromatid cohesion"/>
    <property type="evidence" value="ECO:0007669"/>
    <property type="project" value="TreeGrafter"/>
</dbReference>
<dbReference type="GO" id="GO:0031415">
    <property type="term" value="C:NatA complex"/>
    <property type="evidence" value="ECO:0007669"/>
    <property type="project" value="TreeGrafter"/>
</dbReference>
<keyword evidence="1 4" id="KW-0808">Transferase</keyword>
<dbReference type="PANTHER" id="PTHR42919">
    <property type="entry name" value="N-ALPHA-ACETYLTRANSFERASE"/>
    <property type="match status" value="1"/>
</dbReference>
<name>A0A061JBM2_TRYRA</name>
<dbReference type="PANTHER" id="PTHR42919:SF8">
    <property type="entry name" value="N-ALPHA-ACETYLTRANSFERASE 50"/>
    <property type="match status" value="1"/>
</dbReference>
<dbReference type="PROSITE" id="PS51186">
    <property type="entry name" value="GNAT"/>
    <property type="match status" value="1"/>
</dbReference>
<evidence type="ECO:0000313" key="4">
    <source>
        <dbReference type="EMBL" id="ESL11755.1"/>
    </source>
</evidence>
<dbReference type="InterPro" id="IPR016181">
    <property type="entry name" value="Acyl_CoA_acyltransferase"/>
</dbReference>
<keyword evidence="2" id="KW-0012">Acyltransferase</keyword>
<dbReference type="Pfam" id="PF00583">
    <property type="entry name" value="Acetyltransf_1"/>
    <property type="match status" value="1"/>
</dbReference>
<dbReference type="OrthoDB" id="47374at2759"/>
<dbReference type="GO" id="GO:0016747">
    <property type="term" value="F:acyltransferase activity, transferring groups other than amino-acyl groups"/>
    <property type="evidence" value="ECO:0007669"/>
    <property type="project" value="InterPro"/>
</dbReference>
<reference evidence="4 5" key="1">
    <citation type="submission" date="2013-07" db="EMBL/GenBank/DDBJ databases">
        <authorList>
            <person name="Stoco P.H."/>
            <person name="Wagner G."/>
            <person name="Gerber A."/>
            <person name="Zaha A."/>
            <person name="Thompson C."/>
            <person name="Bartholomeu D.C."/>
            <person name="Luckemeyer D.D."/>
            <person name="Bahia D."/>
            <person name="Loreto E."/>
            <person name="Prestes E.B."/>
            <person name="Lima F.M."/>
            <person name="Rodrigues-Luiz G."/>
            <person name="Vallejo G.A."/>
            <person name="Filho J.F."/>
            <person name="Monteiro K.M."/>
            <person name="Tyler K.M."/>
            <person name="de Almeida L.G."/>
            <person name="Ortiz M.F."/>
            <person name="Siervo M.A."/>
            <person name="de Moraes M.H."/>
            <person name="Cunha O.L."/>
            <person name="Mendonca-Neto R."/>
            <person name="Silva R."/>
            <person name="Teixeira S.M."/>
            <person name="Murta S.M."/>
            <person name="Sincero T.C."/>
            <person name="Mendes T.A."/>
            <person name="Urmenyi T.P."/>
            <person name="Silva V.G."/>
            <person name="da Rocha W.D."/>
            <person name="Andersson B."/>
            <person name="Romanha A.J."/>
            <person name="Steindel M."/>
            <person name="de Vasconcelos A.T."/>
            <person name="Grisard E.C."/>
        </authorList>
    </citation>
    <scope>NUCLEOTIDE SEQUENCE [LARGE SCALE GENOMIC DNA]</scope>
    <source>
        <strain evidence="4 5">SC58</strain>
    </source>
</reference>
<keyword evidence="5" id="KW-1185">Reference proteome</keyword>
<evidence type="ECO:0000256" key="1">
    <source>
        <dbReference type="ARBA" id="ARBA00022679"/>
    </source>
</evidence>
<organism evidence="4 5">
    <name type="scientific">Trypanosoma rangeli SC58</name>
    <dbReference type="NCBI Taxonomy" id="429131"/>
    <lineage>
        <taxon>Eukaryota</taxon>
        <taxon>Discoba</taxon>
        <taxon>Euglenozoa</taxon>
        <taxon>Kinetoplastea</taxon>
        <taxon>Metakinetoplastina</taxon>
        <taxon>Trypanosomatida</taxon>
        <taxon>Trypanosomatidae</taxon>
        <taxon>Trypanosoma</taxon>
        <taxon>Herpetosoma</taxon>
    </lineage>
</organism>
<dbReference type="InterPro" id="IPR051556">
    <property type="entry name" value="N-term/lysine_N-AcTrnsfr"/>
</dbReference>
<dbReference type="CDD" id="cd04301">
    <property type="entry name" value="NAT_SF"/>
    <property type="match status" value="1"/>
</dbReference>
<evidence type="ECO:0000313" key="5">
    <source>
        <dbReference type="Proteomes" id="UP000031737"/>
    </source>
</evidence>
<evidence type="ECO:0000259" key="3">
    <source>
        <dbReference type="PROSITE" id="PS51186"/>
    </source>
</evidence>